<dbReference type="EMBL" id="BSBO01000044">
    <property type="protein sequence ID" value="GLG06034.1"/>
    <property type="molecule type" value="Genomic_DNA"/>
</dbReference>
<dbReference type="PANTHER" id="PTHR46795">
    <property type="entry name" value="ABC TRANSPORTER PERMEASE-RELATED-RELATED"/>
    <property type="match status" value="1"/>
</dbReference>
<dbReference type="PIRSF" id="PIRSF018968">
    <property type="entry name" value="ABC_permease_BceB"/>
    <property type="match status" value="1"/>
</dbReference>
<evidence type="ECO:0000259" key="7">
    <source>
        <dbReference type="Pfam" id="PF02687"/>
    </source>
</evidence>
<comment type="caution">
    <text evidence="8">The sequence shown here is derived from an EMBL/GenBank/DDBJ whole genome shotgun (WGS) entry which is preliminary data.</text>
</comment>
<feature type="domain" description="ABC3 transporter permease C-terminal" evidence="7">
    <location>
        <begin position="64"/>
        <end position="183"/>
    </location>
</feature>
<gene>
    <name evidence="8" type="ORF">Selli1_32080</name>
</gene>
<dbReference type="GO" id="GO:0055085">
    <property type="term" value="P:transmembrane transport"/>
    <property type="evidence" value="ECO:0007669"/>
    <property type="project" value="UniProtKB-UniRule"/>
</dbReference>
<evidence type="ECO:0000256" key="1">
    <source>
        <dbReference type="ARBA" id="ARBA00004651"/>
    </source>
</evidence>
<evidence type="ECO:0000256" key="4">
    <source>
        <dbReference type="ARBA" id="ARBA00022989"/>
    </source>
</evidence>
<keyword evidence="5 6" id="KW-0472">Membrane</keyword>
<evidence type="ECO:0000313" key="9">
    <source>
        <dbReference type="Proteomes" id="UP001145145"/>
    </source>
</evidence>
<feature type="transmembrane region" description="Helical" evidence="6">
    <location>
        <begin position="161"/>
        <end position="179"/>
    </location>
</feature>
<evidence type="ECO:0000256" key="3">
    <source>
        <dbReference type="ARBA" id="ARBA00022692"/>
    </source>
</evidence>
<dbReference type="AlphaFoldDB" id="A0A9W6C7V8"/>
<feature type="transmembrane region" description="Helical" evidence="6">
    <location>
        <begin position="601"/>
        <end position="621"/>
    </location>
</feature>
<proteinExistence type="inferred from homology"/>
<keyword evidence="2 6" id="KW-1003">Cell membrane</keyword>
<keyword evidence="9" id="KW-1185">Reference proteome</keyword>
<feature type="transmembrane region" description="Helical" evidence="6">
    <location>
        <begin position="108"/>
        <end position="141"/>
    </location>
</feature>
<feature type="transmembrane region" description="Helical" evidence="6">
    <location>
        <begin position="21"/>
        <end position="38"/>
    </location>
</feature>
<accession>A0A9W6C7V8</accession>
<feature type="transmembrane region" description="Helical" evidence="6">
    <location>
        <begin position="633"/>
        <end position="656"/>
    </location>
</feature>
<feature type="transmembrane region" description="Helical" evidence="6">
    <location>
        <begin position="199"/>
        <end position="218"/>
    </location>
</feature>
<dbReference type="InterPro" id="IPR003838">
    <property type="entry name" value="ABC3_permease_C"/>
</dbReference>
<comment type="similarity">
    <text evidence="6">Belongs to the ABC-4 integral membrane protein family.</text>
</comment>
<feature type="transmembrane region" description="Helical" evidence="6">
    <location>
        <begin position="58"/>
        <end position="78"/>
    </location>
</feature>
<reference evidence="8 9" key="1">
    <citation type="journal article" date="2023" name="Int. J. Syst. Evol. Microbiol.">
        <title>Sellimonas catena sp. nov., isolated from human faeces.</title>
        <authorList>
            <person name="Hisatomi A."/>
            <person name="Ohkuma M."/>
            <person name="Sakamoto M."/>
        </authorList>
    </citation>
    <scope>NUCLEOTIDE SEQUENCE [LARGE SCALE GENOMIC DNA]</scope>
    <source>
        <strain evidence="8 9">12EGH17</strain>
    </source>
</reference>
<evidence type="ECO:0000256" key="5">
    <source>
        <dbReference type="ARBA" id="ARBA00023136"/>
    </source>
</evidence>
<evidence type="ECO:0000256" key="2">
    <source>
        <dbReference type="ARBA" id="ARBA00022475"/>
    </source>
</evidence>
<organism evidence="8 9">
    <name type="scientific">Sellimonas catena</name>
    <dbReference type="NCBI Taxonomy" id="2994035"/>
    <lineage>
        <taxon>Bacteria</taxon>
        <taxon>Bacillati</taxon>
        <taxon>Bacillota</taxon>
        <taxon>Clostridia</taxon>
        <taxon>Lachnospirales</taxon>
        <taxon>Lachnospiraceae</taxon>
        <taxon>Sellimonas</taxon>
    </lineage>
</organism>
<evidence type="ECO:0000256" key="6">
    <source>
        <dbReference type="PIRNR" id="PIRNR018968"/>
    </source>
</evidence>
<name>A0A9W6C7V8_9FIRM</name>
<dbReference type="Proteomes" id="UP001145145">
    <property type="component" value="Unassembled WGS sequence"/>
</dbReference>
<dbReference type="Pfam" id="PF02687">
    <property type="entry name" value="FtsX"/>
    <property type="match status" value="1"/>
</dbReference>
<dbReference type="GO" id="GO:0005886">
    <property type="term" value="C:plasma membrane"/>
    <property type="evidence" value="ECO:0007669"/>
    <property type="project" value="UniProtKB-SubCell"/>
</dbReference>
<feature type="transmembrane region" description="Helical" evidence="6">
    <location>
        <begin position="540"/>
        <end position="564"/>
    </location>
</feature>
<evidence type="ECO:0000313" key="8">
    <source>
        <dbReference type="EMBL" id="GLG06034.1"/>
    </source>
</evidence>
<keyword evidence="3 6" id="KW-0812">Transmembrane</keyword>
<sequence length="666" mass="75948">MRNSLYFKLARSNLKKNRQIYFPYTLANILIVSMYYILKSIRSMMLKYETTQGSNSDMILNFCTIVAVIMACIILFYVNSFVIRQRKKEIGLYCVLGMEKRHLSTMMFWEVLITALRGLVGGMIAGALLSQFVFLIFLSMLRIPSDLRFEIPLDAVGNTCLTFGILYLIVLIYNILAVVRTNPIEFLQGAKEGEKEPKVRKLPAILGVVLLAAGYTFAIRAQGVYETLKIFLPAVVLVIAATYLLFLAGSIAFLKWMKKREKIYYRPRNFITISGMIYRMKQNAAGLATICILSTAVIVSISTSFSLYLGEEDILEKRFPRDYMSSCILDGQESNGTVLQEAVQKHADRTGVKVTEGFGYKQLWMAGFQEVNGTFTLSDGEQADASKLYVFAFLTQDDYSKNTGEKLDLAKGEAAVYEKNKNQVSETLTLDQLSWNVRTTVDDPGIWNEALYLSDANFMAVILPDLKSMETVLNAYNERYADTRAGSREITYEYYYNIEGTDAEKDTFFKTLRENLVEDVERLMTVDNIDQARAHYYEQYGTFLFIGIFLSILFLIAASLIIYYKQITEGFDDRERYQIMKKVGMTNDEIRSTIRRQILQVFFLPLLMAAMHTAAAFPALVDIMRALNLINQAIFAQCTIAVTLTFAAVYFIIYTITSRTYYRIVQ</sequence>
<feature type="transmembrane region" description="Helical" evidence="6">
    <location>
        <begin position="230"/>
        <end position="254"/>
    </location>
</feature>
<protein>
    <submittedName>
        <fullName evidence="8">ABC transporter permease</fullName>
    </submittedName>
</protein>
<feature type="transmembrane region" description="Helical" evidence="6">
    <location>
        <begin position="284"/>
        <end position="309"/>
    </location>
</feature>
<keyword evidence="6" id="KW-0813">Transport</keyword>
<dbReference type="InterPro" id="IPR052536">
    <property type="entry name" value="ABC-4_Integral_Memb_Prot"/>
</dbReference>
<comment type="subcellular location">
    <subcellularLocation>
        <location evidence="1 6">Cell membrane</location>
        <topology evidence="1 6">Multi-pass membrane protein</topology>
    </subcellularLocation>
</comment>
<dbReference type="RefSeq" id="WP_281874005.1">
    <property type="nucleotide sequence ID" value="NZ_BSBO01000044.1"/>
</dbReference>
<dbReference type="PANTHER" id="PTHR46795:SF3">
    <property type="entry name" value="ABC TRANSPORTER PERMEASE"/>
    <property type="match status" value="1"/>
</dbReference>
<keyword evidence="4 6" id="KW-1133">Transmembrane helix</keyword>
<dbReference type="InterPro" id="IPR027022">
    <property type="entry name" value="ABC_permease_BceB-typ"/>
</dbReference>